<keyword evidence="3 6" id="KW-0812">Transmembrane</keyword>
<feature type="transmembrane region" description="Helical" evidence="6">
    <location>
        <begin position="6"/>
        <end position="25"/>
    </location>
</feature>
<protein>
    <submittedName>
        <fullName evidence="7">Lysine exporter protein (LYSE/YGGA)</fullName>
    </submittedName>
</protein>
<proteinExistence type="predicted"/>
<dbReference type="FunCoup" id="Q01YH6">
    <property type="interactions" value="106"/>
</dbReference>
<dbReference type="GO" id="GO:0005886">
    <property type="term" value="C:plasma membrane"/>
    <property type="evidence" value="ECO:0007669"/>
    <property type="project" value="UniProtKB-SubCell"/>
</dbReference>
<feature type="transmembrane region" description="Helical" evidence="6">
    <location>
        <begin position="37"/>
        <end position="64"/>
    </location>
</feature>
<evidence type="ECO:0000256" key="4">
    <source>
        <dbReference type="ARBA" id="ARBA00022989"/>
    </source>
</evidence>
<dbReference type="PANTHER" id="PTHR30086:SF20">
    <property type="entry name" value="ARGININE EXPORTER PROTEIN ARGO-RELATED"/>
    <property type="match status" value="1"/>
</dbReference>
<feature type="transmembrane region" description="Helical" evidence="6">
    <location>
        <begin position="179"/>
        <end position="201"/>
    </location>
</feature>
<dbReference type="OrthoDB" id="7874789at2"/>
<dbReference type="PANTHER" id="PTHR30086">
    <property type="entry name" value="ARGININE EXPORTER PROTEIN ARGO"/>
    <property type="match status" value="1"/>
</dbReference>
<dbReference type="Pfam" id="PF01810">
    <property type="entry name" value="LysE"/>
    <property type="match status" value="1"/>
</dbReference>
<keyword evidence="4 6" id="KW-1133">Transmembrane helix</keyword>
<dbReference type="eggNOG" id="COG1280">
    <property type="taxonomic scope" value="Bacteria"/>
</dbReference>
<evidence type="ECO:0000256" key="1">
    <source>
        <dbReference type="ARBA" id="ARBA00004651"/>
    </source>
</evidence>
<evidence type="ECO:0000256" key="5">
    <source>
        <dbReference type="ARBA" id="ARBA00023136"/>
    </source>
</evidence>
<feature type="transmembrane region" description="Helical" evidence="6">
    <location>
        <begin position="70"/>
        <end position="88"/>
    </location>
</feature>
<organism evidence="7">
    <name type="scientific">Solibacter usitatus (strain Ellin6076)</name>
    <dbReference type="NCBI Taxonomy" id="234267"/>
    <lineage>
        <taxon>Bacteria</taxon>
        <taxon>Pseudomonadati</taxon>
        <taxon>Acidobacteriota</taxon>
        <taxon>Terriglobia</taxon>
        <taxon>Bryobacterales</taxon>
        <taxon>Solibacteraceae</taxon>
        <taxon>Candidatus Solibacter</taxon>
    </lineage>
</organism>
<evidence type="ECO:0000313" key="7">
    <source>
        <dbReference type="EMBL" id="ABJ85289.1"/>
    </source>
</evidence>
<keyword evidence="2" id="KW-1003">Cell membrane</keyword>
<dbReference type="HOGENOM" id="CLU_087840_1_1_0"/>
<dbReference type="GO" id="GO:0015171">
    <property type="term" value="F:amino acid transmembrane transporter activity"/>
    <property type="evidence" value="ECO:0007669"/>
    <property type="project" value="TreeGrafter"/>
</dbReference>
<feature type="transmembrane region" description="Helical" evidence="6">
    <location>
        <begin position="140"/>
        <end position="167"/>
    </location>
</feature>
<keyword evidence="5 6" id="KW-0472">Membrane</keyword>
<dbReference type="STRING" id="234267.Acid_4327"/>
<comment type="subcellular location">
    <subcellularLocation>
        <location evidence="1">Cell membrane</location>
        <topology evidence="1">Multi-pass membrane protein</topology>
    </subcellularLocation>
</comment>
<feature type="transmembrane region" description="Helical" evidence="6">
    <location>
        <begin position="108"/>
        <end position="134"/>
    </location>
</feature>
<dbReference type="EMBL" id="CP000473">
    <property type="protein sequence ID" value="ABJ85289.1"/>
    <property type="molecule type" value="Genomic_DNA"/>
</dbReference>
<name>Q01YH6_SOLUE</name>
<gene>
    <name evidence="7" type="ordered locus">Acid_4327</name>
</gene>
<reference evidence="7" key="1">
    <citation type="submission" date="2006-10" db="EMBL/GenBank/DDBJ databases">
        <title>Complete sequence of Solibacter usitatus Ellin6076.</title>
        <authorList>
            <consortium name="US DOE Joint Genome Institute"/>
            <person name="Copeland A."/>
            <person name="Lucas S."/>
            <person name="Lapidus A."/>
            <person name="Barry K."/>
            <person name="Detter J.C."/>
            <person name="Glavina del Rio T."/>
            <person name="Hammon N."/>
            <person name="Israni S."/>
            <person name="Dalin E."/>
            <person name="Tice H."/>
            <person name="Pitluck S."/>
            <person name="Thompson L.S."/>
            <person name="Brettin T."/>
            <person name="Bruce D."/>
            <person name="Han C."/>
            <person name="Tapia R."/>
            <person name="Gilna P."/>
            <person name="Schmutz J."/>
            <person name="Larimer F."/>
            <person name="Land M."/>
            <person name="Hauser L."/>
            <person name="Kyrpides N."/>
            <person name="Mikhailova N."/>
            <person name="Janssen P.H."/>
            <person name="Kuske C.R."/>
            <person name="Richardson P."/>
        </authorList>
    </citation>
    <scope>NUCLEOTIDE SEQUENCE</scope>
    <source>
        <strain evidence="7">Ellin6076</strain>
    </source>
</reference>
<accession>Q01YH6</accession>
<evidence type="ECO:0000256" key="2">
    <source>
        <dbReference type="ARBA" id="ARBA00022475"/>
    </source>
</evidence>
<dbReference type="AlphaFoldDB" id="Q01YH6"/>
<dbReference type="KEGG" id="sus:Acid_4327"/>
<dbReference type="InParanoid" id="Q01YH6"/>
<dbReference type="InterPro" id="IPR001123">
    <property type="entry name" value="LeuE-type"/>
</dbReference>
<sequence length="204" mass="21922" precursor="true">MLLLKGVMAGLAIAVPVGPVNVLVASRTLAKGRTSGLLTGLGAATADAFYGAIAGFSITLVISFLMREEFWIRVIGGLLLVCIGLVYFRKPPQSLAQSAGNGGAHSDFISTLLLTLTNPTTVLSFMAVLTALGMGGRRPWWLNFLLVAGIFCGSMLWWLILVSLVNWLRDRFNDNSIRWMNRIAGVAIGGFGLVTFAMGFAQRR</sequence>
<evidence type="ECO:0000256" key="6">
    <source>
        <dbReference type="SAM" id="Phobius"/>
    </source>
</evidence>
<evidence type="ECO:0000256" key="3">
    <source>
        <dbReference type="ARBA" id="ARBA00022692"/>
    </source>
</evidence>